<evidence type="ECO:0000256" key="5">
    <source>
        <dbReference type="ARBA" id="ARBA00022989"/>
    </source>
</evidence>
<dbReference type="Proteomes" id="UP000243937">
    <property type="component" value="Chromosome"/>
</dbReference>
<keyword evidence="5 7" id="KW-1133">Transmembrane helix</keyword>
<dbReference type="OrthoDB" id="6174589at2"/>
<name>A0A1Y0D2S9_9GAMM</name>
<evidence type="ECO:0000313" key="9">
    <source>
        <dbReference type="Proteomes" id="UP000243937"/>
    </source>
</evidence>
<keyword evidence="6 7" id="KW-0472">Membrane</keyword>
<gene>
    <name evidence="8" type="ORF">CBP31_03660</name>
</gene>
<organism evidence="8 9">
    <name type="scientific">Oceanisphaera profunda</name>
    <dbReference type="NCBI Taxonomy" id="1416627"/>
    <lineage>
        <taxon>Bacteria</taxon>
        <taxon>Pseudomonadati</taxon>
        <taxon>Pseudomonadota</taxon>
        <taxon>Gammaproteobacteria</taxon>
        <taxon>Aeromonadales</taxon>
        <taxon>Aeromonadaceae</taxon>
        <taxon>Oceanisphaera</taxon>
    </lineage>
</organism>
<comment type="subcellular location">
    <subcellularLocation>
        <location evidence="1">Cell membrane</location>
        <topology evidence="1">Multi-pass membrane protein</topology>
    </subcellularLocation>
</comment>
<feature type="transmembrane region" description="Helical" evidence="7">
    <location>
        <begin position="28"/>
        <end position="49"/>
    </location>
</feature>
<evidence type="ECO:0000256" key="2">
    <source>
        <dbReference type="ARBA" id="ARBA00011006"/>
    </source>
</evidence>
<dbReference type="Pfam" id="PF04226">
    <property type="entry name" value="Transgly_assoc"/>
    <property type="match status" value="1"/>
</dbReference>
<dbReference type="EMBL" id="CP021377">
    <property type="protein sequence ID" value="ART81830.1"/>
    <property type="molecule type" value="Genomic_DNA"/>
</dbReference>
<dbReference type="RefSeq" id="WP_087034918.1">
    <property type="nucleotide sequence ID" value="NZ_CP021377.1"/>
</dbReference>
<feature type="transmembrane region" description="Helical" evidence="7">
    <location>
        <begin position="55"/>
        <end position="74"/>
    </location>
</feature>
<reference evidence="8 9" key="1">
    <citation type="journal article" date="2014" name="Int. J. Syst. Evol. Microbiol.">
        <title>Oceanisphaera profunda sp. nov., a marine bacterium isolated from deep-sea sediment, and emended description of the genus Oceanisphaera.</title>
        <authorList>
            <person name="Xu Z."/>
            <person name="Zhang X.Y."/>
            <person name="Su H.N."/>
            <person name="Yu Z.C."/>
            <person name="Liu C."/>
            <person name="Li H."/>
            <person name="Chen X.L."/>
            <person name="Song X.Y."/>
            <person name="Xie B.B."/>
            <person name="Qin Q.L."/>
            <person name="Zhou B.C."/>
            <person name="Shi M."/>
            <person name="Huang Y."/>
            <person name="Zhang Y.Z."/>
        </authorList>
    </citation>
    <scope>NUCLEOTIDE SEQUENCE [LARGE SCALE GENOMIC DNA]</scope>
    <source>
        <strain evidence="8 9">SM1222</strain>
    </source>
</reference>
<proteinExistence type="inferred from homology"/>
<dbReference type="GO" id="GO:0005886">
    <property type="term" value="C:plasma membrane"/>
    <property type="evidence" value="ECO:0007669"/>
    <property type="project" value="UniProtKB-SubCell"/>
</dbReference>
<dbReference type="PANTHER" id="PTHR33884">
    <property type="entry name" value="UPF0410 PROTEIN YMGE"/>
    <property type="match status" value="1"/>
</dbReference>
<dbReference type="AlphaFoldDB" id="A0A1Y0D2S9"/>
<dbReference type="KEGG" id="opf:CBP31_03660"/>
<keyword evidence="3" id="KW-1003">Cell membrane</keyword>
<evidence type="ECO:0000256" key="6">
    <source>
        <dbReference type="ARBA" id="ARBA00023136"/>
    </source>
</evidence>
<accession>A0A1Y0D2S9</accession>
<evidence type="ECO:0000256" key="1">
    <source>
        <dbReference type="ARBA" id="ARBA00004651"/>
    </source>
</evidence>
<dbReference type="InterPro" id="IPR007341">
    <property type="entry name" value="Transgly_assoc"/>
</dbReference>
<dbReference type="PANTHER" id="PTHR33884:SF3">
    <property type="entry name" value="UPF0410 PROTEIN YMGE"/>
    <property type="match status" value="1"/>
</dbReference>
<sequence length="79" mass="8010">MGIILNLIIGGLAGWIAGNLMKGRGFGVVGNILLGVVGGFFGAIVFRLLGLASTGIIGSLVISTIGAALLLYIARKIKK</sequence>
<protein>
    <submittedName>
        <fullName evidence="8">GlsB/YeaQ/YmgE family stress response membrane protein</fullName>
    </submittedName>
</protein>
<evidence type="ECO:0000256" key="3">
    <source>
        <dbReference type="ARBA" id="ARBA00022475"/>
    </source>
</evidence>
<keyword evidence="9" id="KW-1185">Reference proteome</keyword>
<evidence type="ECO:0000256" key="7">
    <source>
        <dbReference type="SAM" id="Phobius"/>
    </source>
</evidence>
<keyword evidence="4 7" id="KW-0812">Transmembrane</keyword>
<evidence type="ECO:0000313" key="8">
    <source>
        <dbReference type="EMBL" id="ART81830.1"/>
    </source>
</evidence>
<comment type="similarity">
    <text evidence="2">Belongs to the UPF0410 family.</text>
</comment>
<evidence type="ECO:0000256" key="4">
    <source>
        <dbReference type="ARBA" id="ARBA00022692"/>
    </source>
</evidence>